<accession>A0A0G0GYU7</accession>
<reference evidence="1 2" key="1">
    <citation type="journal article" date="2015" name="Nature">
        <title>rRNA introns, odd ribosomes, and small enigmatic genomes across a large radiation of phyla.</title>
        <authorList>
            <person name="Brown C.T."/>
            <person name="Hug L.A."/>
            <person name="Thomas B.C."/>
            <person name="Sharon I."/>
            <person name="Castelle C.J."/>
            <person name="Singh A."/>
            <person name="Wilkins M.J."/>
            <person name="Williams K.H."/>
            <person name="Banfield J.F."/>
        </authorList>
    </citation>
    <scope>NUCLEOTIDE SEQUENCE [LARGE SCALE GENOMIC DNA]</scope>
</reference>
<gene>
    <name evidence="1" type="ORF">US52_C0008G0002</name>
</gene>
<dbReference type="EMBL" id="LBTH01000008">
    <property type="protein sequence ID" value="KKQ36103.1"/>
    <property type="molecule type" value="Genomic_DNA"/>
</dbReference>
<sequence length="41" mass="4693">MKGIRINITAITARIFLWRIYATTDSNIESGVQTRIIKMPV</sequence>
<evidence type="ECO:0000313" key="2">
    <source>
        <dbReference type="Proteomes" id="UP000034852"/>
    </source>
</evidence>
<dbReference type="Proteomes" id="UP000034852">
    <property type="component" value="Unassembled WGS sequence"/>
</dbReference>
<comment type="caution">
    <text evidence="1">The sequence shown here is derived from an EMBL/GenBank/DDBJ whole genome shotgun (WGS) entry which is preliminary data.</text>
</comment>
<evidence type="ECO:0000313" key="1">
    <source>
        <dbReference type="EMBL" id="KKQ36103.1"/>
    </source>
</evidence>
<dbReference type="AlphaFoldDB" id="A0A0G0GYU7"/>
<organism evidence="1 2">
    <name type="scientific">candidate division WS6 bacterium GW2011_GWA2_37_6</name>
    <dbReference type="NCBI Taxonomy" id="1619087"/>
    <lineage>
        <taxon>Bacteria</taxon>
        <taxon>Candidatus Dojkabacteria</taxon>
    </lineage>
</organism>
<proteinExistence type="predicted"/>
<name>A0A0G0GYU7_9BACT</name>
<protein>
    <submittedName>
        <fullName evidence="1">Uncharacterized protein</fullName>
    </submittedName>
</protein>